<dbReference type="GO" id="GO:0005829">
    <property type="term" value="C:cytosol"/>
    <property type="evidence" value="ECO:0007669"/>
    <property type="project" value="TreeGrafter"/>
</dbReference>
<dbReference type="PANTHER" id="PTHR43725">
    <property type="entry name" value="UDP-GLUCOSE 4-EPIMERASE"/>
    <property type="match status" value="1"/>
</dbReference>
<dbReference type="EMBL" id="AWGA01000011">
    <property type="protein sequence ID" value="TEA28003.1"/>
    <property type="molecule type" value="Genomic_DNA"/>
</dbReference>
<dbReference type="NCBIfam" id="NF007956">
    <property type="entry name" value="PRK10675.1"/>
    <property type="match status" value="1"/>
</dbReference>
<comment type="pathway">
    <text evidence="3 9">Carbohydrate metabolism; galactose metabolism.</text>
</comment>
<dbReference type="Gene3D" id="3.40.50.720">
    <property type="entry name" value="NAD(P)-binding Rossmann-like Domain"/>
    <property type="match status" value="1"/>
</dbReference>
<dbReference type="InterPro" id="IPR036291">
    <property type="entry name" value="NAD(P)-bd_dom_sf"/>
</dbReference>
<evidence type="ECO:0000259" key="10">
    <source>
        <dbReference type="Pfam" id="PF16363"/>
    </source>
</evidence>
<evidence type="ECO:0000256" key="1">
    <source>
        <dbReference type="ARBA" id="ARBA00000083"/>
    </source>
</evidence>
<dbReference type="GO" id="GO:0003978">
    <property type="term" value="F:UDP-glucose 4-epimerase activity"/>
    <property type="evidence" value="ECO:0007669"/>
    <property type="project" value="UniProtKB-UniRule"/>
</dbReference>
<comment type="catalytic activity">
    <reaction evidence="1 9">
        <text>UDP-alpha-D-glucose = UDP-alpha-D-galactose</text>
        <dbReference type="Rhea" id="RHEA:22168"/>
        <dbReference type="ChEBI" id="CHEBI:58885"/>
        <dbReference type="ChEBI" id="CHEBI:66914"/>
        <dbReference type="EC" id="5.1.3.2"/>
    </reaction>
</comment>
<dbReference type="CDD" id="cd05247">
    <property type="entry name" value="UDP_G4E_1_SDR_e"/>
    <property type="match status" value="1"/>
</dbReference>
<dbReference type="GO" id="GO:0006012">
    <property type="term" value="P:galactose metabolic process"/>
    <property type="evidence" value="ECO:0007669"/>
    <property type="project" value="InterPro"/>
</dbReference>
<evidence type="ECO:0000256" key="2">
    <source>
        <dbReference type="ARBA" id="ARBA00001911"/>
    </source>
</evidence>
<dbReference type="NCBIfam" id="TIGR01179">
    <property type="entry name" value="galE"/>
    <property type="match status" value="1"/>
</dbReference>
<evidence type="ECO:0000313" key="11">
    <source>
        <dbReference type="EMBL" id="TEA28003.1"/>
    </source>
</evidence>
<dbReference type="RefSeq" id="WP_024495299.1">
    <property type="nucleotide sequence ID" value="NZ_AWGA01000011.1"/>
</dbReference>
<dbReference type="SUPFAM" id="SSF51735">
    <property type="entry name" value="NAD(P)-binding Rossmann-fold domains"/>
    <property type="match status" value="1"/>
</dbReference>
<comment type="similarity">
    <text evidence="4 9">Belongs to the NAD(P)-dependent epimerase/dehydratase family.</text>
</comment>
<dbReference type="InterPro" id="IPR016040">
    <property type="entry name" value="NAD(P)-bd_dom"/>
</dbReference>
<keyword evidence="12" id="KW-1185">Reference proteome</keyword>
<organism evidence="11 12">
    <name type="scientific">Candidatus Schmidhempelia bombi str. Bimp</name>
    <dbReference type="NCBI Taxonomy" id="1387197"/>
    <lineage>
        <taxon>Bacteria</taxon>
        <taxon>Pseudomonadati</taxon>
        <taxon>Pseudomonadota</taxon>
        <taxon>Gammaproteobacteria</taxon>
        <taxon>Orbales</taxon>
        <taxon>Orbaceae</taxon>
        <taxon>Candidatus Schmidhempelia</taxon>
    </lineage>
</organism>
<proteinExistence type="inferred from homology"/>
<feature type="domain" description="NAD(P)-binding" evidence="10">
    <location>
        <begin position="4"/>
        <end position="323"/>
    </location>
</feature>
<keyword evidence="8 9" id="KW-0413">Isomerase</keyword>
<keyword evidence="7 9" id="KW-0520">NAD</keyword>
<keyword evidence="9" id="KW-0119">Carbohydrate metabolism</keyword>
<accession>A0AB94IER5</accession>
<dbReference type="PANTHER" id="PTHR43725:SF47">
    <property type="entry name" value="UDP-GLUCOSE 4-EPIMERASE"/>
    <property type="match status" value="1"/>
</dbReference>
<comment type="subunit">
    <text evidence="9">Homodimer.</text>
</comment>
<gene>
    <name evidence="11" type="primary">galE</name>
    <name evidence="11" type="ORF">O970_00840</name>
</gene>
<dbReference type="AlphaFoldDB" id="A0AB94IER5"/>
<evidence type="ECO:0000313" key="12">
    <source>
        <dbReference type="Proteomes" id="UP000506160"/>
    </source>
</evidence>
<reference evidence="11 12" key="1">
    <citation type="journal article" date="2014" name="Appl. Environ. Microbiol.">
        <title>Genomic features of a bumble bee symbiont reflect its host environment.</title>
        <authorList>
            <person name="Martinson V.G."/>
            <person name="Magoc T."/>
            <person name="Koch H."/>
            <person name="Salzberg S.L."/>
            <person name="Moran N.A."/>
        </authorList>
    </citation>
    <scope>NUCLEOTIDE SEQUENCE [LARGE SCALE GENOMIC DNA]</scope>
    <source>
        <strain evidence="11 12">Bimp</strain>
    </source>
</reference>
<dbReference type="EC" id="5.1.3.2" evidence="5 9"/>
<name>A0AB94IER5_9GAMM</name>
<evidence type="ECO:0000256" key="8">
    <source>
        <dbReference type="ARBA" id="ARBA00023235"/>
    </source>
</evidence>
<comment type="cofactor">
    <cofactor evidence="2 9">
        <name>NAD(+)</name>
        <dbReference type="ChEBI" id="CHEBI:57540"/>
    </cofactor>
</comment>
<dbReference type="Pfam" id="PF16363">
    <property type="entry name" value="GDP_Man_Dehyd"/>
    <property type="match status" value="1"/>
</dbReference>
<evidence type="ECO:0000256" key="6">
    <source>
        <dbReference type="ARBA" id="ARBA00018569"/>
    </source>
</evidence>
<dbReference type="Proteomes" id="UP000506160">
    <property type="component" value="Unassembled WGS sequence"/>
</dbReference>
<evidence type="ECO:0000256" key="9">
    <source>
        <dbReference type="RuleBase" id="RU366046"/>
    </source>
</evidence>
<evidence type="ECO:0000256" key="3">
    <source>
        <dbReference type="ARBA" id="ARBA00004947"/>
    </source>
</evidence>
<protein>
    <recommendedName>
        <fullName evidence="6 9">UDP-glucose 4-epimerase</fullName>
        <ecNumber evidence="5 9">5.1.3.2</ecNumber>
    </recommendedName>
</protein>
<sequence>MNILVTGGLGYIGSHTCIKLIEAGYTPIILDNLYNSKKSVLNRIATITGKMPIFYQGDIRDTVYLTTLFSQHPIQAVIHFAGLKAVGESVKNPLDYYEVNVQGSIALAQIMRQHQVKTIIFSSSATVYGEKNPVPYFEHYPTGNITNPYGWSKFMVEQCLIDMQKADPEWSVVLLRYFNPVGAHPSGLIGEDPQGIPNNLMPYISQVAIGKREYVSVFGDDYPTKDGTGVRDYVHVEDLALGHVAALKKHDQAGVHIYNLGNGVAKSVLDVIQAYHQACQRVIPYKIEARRPGDLPAFWADVTKAKQELNWQAHHTLSDMVQDSWNWQQKNPHGYPDEE</sequence>
<evidence type="ECO:0000256" key="4">
    <source>
        <dbReference type="ARBA" id="ARBA00007637"/>
    </source>
</evidence>
<dbReference type="InterPro" id="IPR005886">
    <property type="entry name" value="UDP_G4E"/>
</dbReference>
<evidence type="ECO:0000256" key="5">
    <source>
        <dbReference type="ARBA" id="ARBA00013189"/>
    </source>
</evidence>
<dbReference type="Gene3D" id="3.90.25.10">
    <property type="entry name" value="UDP-galactose 4-epimerase, domain 1"/>
    <property type="match status" value="1"/>
</dbReference>
<comment type="caution">
    <text evidence="11">The sequence shown here is derived from an EMBL/GenBank/DDBJ whole genome shotgun (WGS) entry which is preliminary data.</text>
</comment>
<evidence type="ECO:0000256" key="7">
    <source>
        <dbReference type="ARBA" id="ARBA00023027"/>
    </source>
</evidence>